<organism evidence="1">
    <name type="scientific">Drosophila melanogaster</name>
    <name type="common">Fruit fly</name>
    <dbReference type="NCBI Taxonomy" id="7227"/>
    <lineage>
        <taxon>Eukaryota</taxon>
        <taxon>Metazoa</taxon>
        <taxon>Ecdysozoa</taxon>
        <taxon>Arthropoda</taxon>
        <taxon>Hexapoda</taxon>
        <taxon>Insecta</taxon>
        <taxon>Pterygota</taxon>
        <taxon>Neoptera</taxon>
        <taxon>Endopterygota</taxon>
        <taxon>Diptera</taxon>
        <taxon>Brachycera</taxon>
        <taxon>Muscomorpha</taxon>
        <taxon>Ephydroidea</taxon>
        <taxon>Drosophilidae</taxon>
        <taxon>Drosophila</taxon>
        <taxon>Sophophora</taxon>
    </lineage>
</organism>
<name>D5A7P7_DROME</name>
<protein>
    <submittedName>
        <fullName evidence="1">MIP20294p</fullName>
    </submittedName>
</protein>
<dbReference type="AlphaFoldDB" id="D5A7P7"/>
<reference evidence="1" key="1">
    <citation type="submission" date="2010-04" db="EMBL/GenBank/DDBJ databases">
        <authorList>
            <person name="Carlson J."/>
            <person name="Booth B."/>
            <person name="Frise E."/>
            <person name="Sandler J."/>
            <person name="Wan K."/>
            <person name="Yu C."/>
            <person name="Celniker S."/>
        </authorList>
    </citation>
    <scope>NUCLEOTIDE SEQUENCE</scope>
</reference>
<sequence>MEDTTHLGPSNRILTYPPTSVPSVHRSAAASACSHPLAFWVLSVLQPPALAFFSRPKRGSARRPASWAAIAPGPP</sequence>
<accession>D5A7P7</accession>
<dbReference type="EMBL" id="BT122174">
    <property type="protein sequence ID" value="ADE58544.1"/>
    <property type="molecule type" value="mRNA"/>
</dbReference>
<evidence type="ECO:0000313" key="1">
    <source>
        <dbReference type="EMBL" id="ADE58544.1"/>
    </source>
</evidence>
<proteinExistence type="evidence at transcript level"/>